<reference evidence="2 3" key="1">
    <citation type="submission" date="2023-10" db="EMBL/GenBank/DDBJ databases">
        <title>Draft genome sequence of Xylaria bambusicola isolate GMP-LS, the root and basal stem rot pathogen of sugarcane in Indonesia.</title>
        <authorList>
            <person name="Selvaraj P."/>
            <person name="Muralishankar V."/>
            <person name="Muruganantham S."/>
            <person name="Sp S."/>
            <person name="Haryani S."/>
            <person name="Lau K.J.X."/>
            <person name="Naqvi N.I."/>
        </authorList>
    </citation>
    <scope>NUCLEOTIDE SEQUENCE [LARGE SCALE GENOMIC DNA]</scope>
    <source>
        <strain evidence="2">GMP-LS</strain>
    </source>
</reference>
<evidence type="ECO:0000313" key="2">
    <source>
        <dbReference type="EMBL" id="KAK5633992.1"/>
    </source>
</evidence>
<feature type="transmembrane region" description="Helical" evidence="1">
    <location>
        <begin position="168"/>
        <end position="188"/>
    </location>
</feature>
<dbReference type="Proteomes" id="UP001305414">
    <property type="component" value="Unassembled WGS sequence"/>
</dbReference>
<keyword evidence="1" id="KW-0812">Transmembrane</keyword>
<name>A0AAN7Z816_9PEZI</name>
<dbReference type="PANTHER" id="PTHR36414:SF1">
    <property type="entry name" value="PROTEIN SUR7"/>
    <property type="match status" value="1"/>
</dbReference>
<comment type="caution">
    <text evidence="2">The sequence shown here is derived from an EMBL/GenBank/DDBJ whole genome shotgun (WGS) entry which is preliminary data.</text>
</comment>
<dbReference type="GO" id="GO:0005886">
    <property type="term" value="C:plasma membrane"/>
    <property type="evidence" value="ECO:0007669"/>
    <property type="project" value="InterPro"/>
</dbReference>
<dbReference type="GO" id="GO:0031505">
    <property type="term" value="P:fungal-type cell wall organization"/>
    <property type="evidence" value="ECO:0007669"/>
    <property type="project" value="TreeGrafter"/>
</dbReference>
<dbReference type="GO" id="GO:0045121">
    <property type="term" value="C:membrane raft"/>
    <property type="evidence" value="ECO:0007669"/>
    <property type="project" value="TreeGrafter"/>
</dbReference>
<dbReference type="GO" id="GO:0006897">
    <property type="term" value="P:endocytosis"/>
    <property type="evidence" value="ECO:0007669"/>
    <property type="project" value="TreeGrafter"/>
</dbReference>
<dbReference type="Pfam" id="PF06687">
    <property type="entry name" value="SUR7"/>
    <property type="match status" value="1"/>
</dbReference>
<dbReference type="GO" id="GO:0030866">
    <property type="term" value="P:cortical actin cytoskeleton organization"/>
    <property type="evidence" value="ECO:0007669"/>
    <property type="project" value="TreeGrafter"/>
</dbReference>
<dbReference type="GO" id="GO:0005938">
    <property type="term" value="C:cell cortex"/>
    <property type="evidence" value="ECO:0007669"/>
    <property type="project" value="TreeGrafter"/>
</dbReference>
<keyword evidence="3" id="KW-1185">Reference proteome</keyword>
<evidence type="ECO:0000256" key="1">
    <source>
        <dbReference type="SAM" id="Phobius"/>
    </source>
</evidence>
<evidence type="ECO:0000313" key="3">
    <source>
        <dbReference type="Proteomes" id="UP001305414"/>
    </source>
</evidence>
<dbReference type="PANTHER" id="PTHR36414">
    <property type="entry name" value="PROTEIN SUR7"/>
    <property type="match status" value="1"/>
</dbReference>
<dbReference type="GO" id="GO:0032185">
    <property type="term" value="P:septin cytoskeleton organization"/>
    <property type="evidence" value="ECO:0007669"/>
    <property type="project" value="TreeGrafter"/>
</dbReference>
<sequence>MARSSKPNPTTTHSIDSTNYSLSLADAALASLSLIFLGGATVLLFFVVLSGITRTSPLRQTYFLSADTSGISGARDVSQWTYFRICGAGNVDCSHTWPDPPVGYAWDGNPTGANLPERLIGSYGGNTTSQTYYYLWRFGWVFYLLSLFFTVVAFFSGFVACCGRLGSAIAGFMSLVALFVHTVAAALMTATFVRMRDQFNSVGRDARIGTYAFGFTWGAWAALFIATVLFCIGVRGKKDNYSSGGSRWGRKRSVRSRRSYDIGSHRVKEDYA</sequence>
<keyword evidence="1" id="KW-0472">Membrane</keyword>
<dbReference type="Gene3D" id="1.20.140.150">
    <property type="match status" value="1"/>
</dbReference>
<dbReference type="EMBL" id="JAWHQM010000037">
    <property type="protein sequence ID" value="KAK5633992.1"/>
    <property type="molecule type" value="Genomic_DNA"/>
</dbReference>
<proteinExistence type="predicted"/>
<feature type="transmembrane region" description="Helical" evidence="1">
    <location>
        <begin position="27"/>
        <end position="52"/>
    </location>
</feature>
<accession>A0AAN7Z816</accession>
<dbReference type="AlphaFoldDB" id="A0AAN7Z816"/>
<protein>
    <submittedName>
        <fullName evidence="2">Uncharacterized protein</fullName>
    </submittedName>
</protein>
<dbReference type="InterPro" id="IPR009571">
    <property type="entry name" value="SUR7/Rim9-like_fungi"/>
</dbReference>
<feature type="transmembrane region" description="Helical" evidence="1">
    <location>
        <begin position="140"/>
        <end position="161"/>
    </location>
</feature>
<keyword evidence="1" id="KW-1133">Transmembrane helix</keyword>
<feature type="transmembrane region" description="Helical" evidence="1">
    <location>
        <begin position="208"/>
        <end position="232"/>
    </location>
</feature>
<organism evidence="2 3">
    <name type="scientific">Xylaria bambusicola</name>
    <dbReference type="NCBI Taxonomy" id="326684"/>
    <lineage>
        <taxon>Eukaryota</taxon>
        <taxon>Fungi</taxon>
        <taxon>Dikarya</taxon>
        <taxon>Ascomycota</taxon>
        <taxon>Pezizomycotina</taxon>
        <taxon>Sordariomycetes</taxon>
        <taxon>Xylariomycetidae</taxon>
        <taxon>Xylariales</taxon>
        <taxon>Xylariaceae</taxon>
        <taxon>Xylaria</taxon>
    </lineage>
</organism>
<gene>
    <name evidence="2" type="ORF">RRF57_009706</name>
</gene>